<dbReference type="Gene3D" id="1.20.5.1930">
    <property type="match status" value="1"/>
</dbReference>
<evidence type="ECO:0000313" key="11">
    <source>
        <dbReference type="EMBL" id="AKP65869.1"/>
    </source>
</evidence>
<dbReference type="GO" id="GO:0046983">
    <property type="term" value="F:protein dimerization activity"/>
    <property type="evidence" value="ECO:0007669"/>
    <property type="project" value="InterPro"/>
</dbReference>
<organism evidence="11 12">
    <name type="scientific">Levilactobacillus koreensis</name>
    <dbReference type="NCBI Taxonomy" id="637971"/>
    <lineage>
        <taxon>Bacteria</taxon>
        <taxon>Bacillati</taxon>
        <taxon>Bacillota</taxon>
        <taxon>Bacilli</taxon>
        <taxon>Lactobacillales</taxon>
        <taxon>Lactobacillaceae</taxon>
        <taxon>Levilactobacillus</taxon>
    </lineage>
</organism>
<keyword evidence="4" id="KW-0808">Transferase</keyword>
<feature type="transmembrane region" description="Helical" evidence="9">
    <location>
        <begin position="28"/>
        <end position="48"/>
    </location>
</feature>
<dbReference type="AlphaFoldDB" id="A0AAC8UY70"/>
<evidence type="ECO:0000256" key="5">
    <source>
        <dbReference type="ARBA" id="ARBA00022741"/>
    </source>
</evidence>
<dbReference type="EMBL" id="CP012033">
    <property type="protein sequence ID" value="AKP65869.1"/>
    <property type="molecule type" value="Genomic_DNA"/>
</dbReference>
<accession>A0AAC8UY70</accession>
<evidence type="ECO:0000256" key="1">
    <source>
        <dbReference type="ARBA" id="ARBA00000085"/>
    </source>
</evidence>
<dbReference type="Proteomes" id="UP000036000">
    <property type="component" value="Chromosome"/>
</dbReference>
<feature type="transmembrane region" description="Helical" evidence="9">
    <location>
        <begin position="60"/>
        <end position="81"/>
    </location>
</feature>
<keyword evidence="5" id="KW-0547">Nucleotide-binding</keyword>
<keyword evidence="3" id="KW-0597">Phosphoprotein</keyword>
<dbReference type="PANTHER" id="PTHR24421">
    <property type="entry name" value="NITRATE/NITRITE SENSOR PROTEIN NARX-RELATED"/>
    <property type="match status" value="1"/>
</dbReference>
<keyword evidence="9" id="KW-1133">Transmembrane helix</keyword>
<dbReference type="RefSeq" id="WP_082153305.1">
    <property type="nucleotide sequence ID" value="NZ_CP012033.1"/>
</dbReference>
<dbReference type="PANTHER" id="PTHR24421:SF10">
    <property type="entry name" value="NITRATE_NITRITE SENSOR PROTEIN NARQ"/>
    <property type="match status" value="1"/>
</dbReference>
<feature type="domain" description="Signal transduction histidine kinase subgroup 3 dimerisation and phosphoacceptor" evidence="10">
    <location>
        <begin position="177"/>
        <end position="238"/>
    </location>
</feature>
<feature type="transmembrane region" description="Helical" evidence="9">
    <location>
        <begin position="93"/>
        <end position="109"/>
    </location>
</feature>
<evidence type="ECO:0000256" key="8">
    <source>
        <dbReference type="ARBA" id="ARBA00023012"/>
    </source>
</evidence>
<protein>
    <recommendedName>
        <fullName evidence="2">histidine kinase</fullName>
        <ecNumber evidence="2">2.7.13.3</ecNumber>
    </recommendedName>
</protein>
<keyword evidence="9" id="KW-0812">Transmembrane</keyword>
<dbReference type="GO" id="GO:0000155">
    <property type="term" value="F:phosphorelay sensor kinase activity"/>
    <property type="evidence" value="ECO:0007669"/>
    <property type="project" value="InterPro"/>
</dbReference>
<keyword evidence="8" id="KW-0902">Two-component regulatory system</keyword>
<evidence type="ECO:0000256" key="7">
    <source>
        <dbReference type="ARBA" id="ARBA00022840"/>
    </source>
</evidence>
<keyword evidence="7" id="KW-0067">ATP-binding</keyword>
<evidence type="ECO:0000313" key="12">
    <source>
        <dbReference type="Proteomes" id="UP000036000"/>
    </source>
</evidence>
<keyword evidence="9" id="KW-0472">Membrane</keyword>
<feature type="transmembrane region" description="Helical" evidence="9">
    <location>
        <begin position="115"/>
        <end position="131"/>
    </location>
</feature>
<dbReference type="InterPro" id="IPR011712">
    <property type="entry name" value="Sig_transdc_His_kin_sub3_dim/P"/>
</dbReference>
<dbReference type="Pfam" id="PF07730">
    <property type="entry name" value="HisKA_3"/>
    <property type="match status" value="1"/>
</dbReference>
<keyword evidence="6" id="KW-0418">Kinase</keyword>
<name>A0AAC8UY70_9LACO</name>
<reference evidence="11 12" key="1">
    <citation type="submission" date="2015-07" db="EMBL/GenBank/DDBJ databases">
        <title>Lactobacillus korensis/26-25/ whole genome sequencing.</title>
        <authorList>
            <person name="Kim M.K."/>
            <person name="Im W.-T."/>
            <person name="Srinivasan S."/>
            <person name="Lee J.-J."/>
        </authorList>
    </citation>
    <scope>NUCLEOTIDE SEQUENCE [LARGE SCALE GENOMIC DNA]</scope>
    <source>
        <strain evidence="11 12">26-25</strain>
    </source>
</reference>
<proteinExistence type="predicted"/>
<keyword evidence="12" id="KW-1185">Reference proteome</keyword>
<comment type="catalytic activity">
    <reaction evidence="1">
        <text>ATP + protein L-histidine = ADP + protein N-phospho-L-histidine.</text>
        <dbReference type="EC" id="2.7.13.3"/>
    </reaction>
</comment>
<evidence type="ECO:0000256" key="2">
    <source>
        <dbReference type="ARBA" id="ARBA00012438"/>
    </source>
</evidence>
<dbReference type="Gene3D" id="3.30.565.10">
    <property type="entry name" value="Histidine kinase-like ATPase, C-terminal domain"/>
    <property type="match status" value="1"/>
</dbReference>
<evidence type="ECO:0000256" key="9">
    <source>
        <dbReference type="SAM" id="Phobius"/>
    </source>
</evidence>
<evidence type="ECO:0000256" key="6">
    <source>
        <dbReference type="ARBA" id="ARBA00022777"/>
    </source>
</evidence>
<evidence type="ECO:0000256" key="3">
    <source>
        <dbReference type="ARBA" id="ARBA00022553"/>
    </source>
</evidence>
<dbReference type="KEGG" id="lko:ABN16_13185"/>
<dbReference type="EC" id="2.7.13.3" evidence="2"/>
<dbReference type="GO" id="GO:0005524">
    <property type="term" value="F:ATP binding"/>
    <property type="evidence" value="ECO:0007669"/>
    <property type="project" value="UniProtKB-KW"/>
</dbReference>
<dbReference type="InterPro" id="IPR036890">
    <property type="entry name" value="HATPase_C_sf"/>
</dbReference>
<dbReference type="InterPro" id="IPR050482">
    <property type="entry name" value="Sensor_HK_TwoCompSys"/>
</dbReference>
<sequence length="372" mass="41798">MRRRLLMNVATVVTLLGYGLFQLTRPELIWLIGGLLLWLSGGLLAMGLPRWALVWSGGQLMIPLLFSPHAPLLLFVLPITWVNVLAIKWVSQWELVGFGVIALFGATQFSGQSEFWLGGWCLFCGLLAWLTQYEARHRSRTQADADALRLERNRLAKLFSQSTLNVDAREHQAAAVERQRLVHEIHDQLGYQLTGSLIQLQAAKLSYRRDPQQGEALLDQSIVAIRDGIEDIRQILRTEGPASQTVNFSRLKGELQQFTDTYEIRTDLKYSGSLERITVFHWQVLLGNLKEILTNTLKYSNAHEVTVNLHVYQQFLRFTVSNDGQADPDFKKGIGILGMEERTAALNGQLVVDGQTGFLVTTTLPLTDTTAG</sequence>
<evidence type="ECO:0000256" key="4">
    <source>
        <dbReference type="ARBA" id="ARBA00022679"/>
    </source>
</evidence>
<dbReference type="SUPFAM" id="SSF55874">
    <property type="entry name" value="ATPase domain of HSP90 chaperone/DNA topoisomerase II/histidine kinase"/>
    <property type="match status" value="1"/>
</dbReference>
<evidence type="ECO:0000259" key="10">
    <source>
        <dbReference type="Pfam" id="PF07730"/>
    </source>
</evidence>
<dbReference type="GO" id="GO:0016020">
    <property type="term" value="C:membrane"/>
    <property type="evidence" value="ECO:0007669"/>
    <property type="project" value="InterPro"/>
</dbReference>
<gene>
    <name evidence="11" type="ORF">ABN16_13185</name>
</gene>